<feature type="transmembrane region" description="Helical" evidence="9">
    <location>
        <begin position="146"/>
        <end position="170"/>
    </location>
</feature>
<feature type="transmembrane region" description="Helical" evidence="9">
    <location>
        <begin position="21"/>
        <end position="38"/>
    </location>
</feature>
<dbReference type="GO" id="GO:0042158">
    <property type="term" value="P:lipoprotein biosynthetic process"/>
    <property type="evidence" value="ECO:0007669"/>
    <property type="project" value="UniProtKB-UniRule"/>
</dbReference>
<dbReference type="PROSITE" id="PS50263">
    <property type="entry name" value="CN_HYDROLASE"/>
    <property type="match status" value="1"/>
</dbReference>
<comment type="function">
    <text evidence="9">Catalyzes the phospholipid dependent N-acylation of the N-terminal cysteine of apolipoprotein, the last step in lipoprotein maturation.</text>
</comment>
<dbReference type="HAMAP" id="MF_01148">
    <property type="entry name" value="Lnt"/>
    <property type="match status" value="1"/>
</dbReference>
<gene>
    <name evidence="9" type="primary">lnt</name>
    <name evidence="11" type="ORF">XM53_03455</name>
</gene>
<comment type="pathway">
    <text evidence="9">Protein modification; lipoprotein biosynthesis (N-acyl transfer).</text>
</comment>
<reference evidence="11 12" key="1">
    <citation type="submission" date="2015-04" db="EMBL/GenBank/DDBJ databases">
        <title>The draft genome sequence of Roseovarius sp.R12b.</title>
        <authorList>
            <person name="Li G."/>
            <person name="Lai Q."/>
            <person name="Shao Z."/>
            <person name="Yan P."/>
        </authorList>
    </citation>
    <scope>NUCLEOTIDE SEQUENCE [LARGE SCALE GENOMIC DNA]</scope>
    <source>
        <strain evidence="11 12">R12B</strain>
    </source>
</reference>
<comment type="subcellular location">
    <subcellularLocation>
        <location evidence="1 9">Cell membrane</location>
        <topology evidence="1 9">Multi-pass membrane protein</topology>
    </subcellularLocation>
</comment>
<dbReference type="Proteomes" id="UP000051295">
    <property type="component" value="Unassembled WGS sequence"/>
</dbReference>
<feature type="transmembrane region" description="Helical" evidence="9">
    <location>
        <begin position="112"/>
        <end position="134"/>
    </location>
</feature>
<sequence>MTRYALAAGLGAVAALGQAPWGLWPLTIIALALVYGLWREMRGWLPATLLGLAAGTGHFVVALSWIFEPFLVDAARHGWMAPFAVLGLSVFMASYWAAAFGAARLIAPRSGIALVGAFVIGEMLRGWFFTGFAWAQVGHVLIDTPLLHWATIGGGLGLCALIMGAAVALWQLGAGRRVAGAAGLAGFALLYGGGAALTPTDAAAPGPEAQTVRLVQPNAAQRAKWLPENLQMFYDRQRQFTAAPGEGGRPDLVVWPETAIPTFLHQSDDLLGGIAASAQGAPVVLGLRRLDGQRYYNSLLYMDGDGVVEQVYDKHHLVPFGEFMPLGDLMARFGIHGLAAEEGGGYSAGPGAEIVDMGPLGTAVPLICYEGVFARNILSAPERADMILMITNDAWFGKVSGPYQHLAQGRLRSAEQGLPMVRVANTGVSAMVDGTGRVLAHIPLGEAGWIDAPLPPPLPETLYSRTGNAPILVLAALLMLAGGAAARARKAPQT</sequence>
<keyword evidence="12" id="KW-1185">Reference proteome</keyword>
<comment type="similarity">
    <text evidence="2 9">Belongs to the CN hydrolase family. Apolipoprotein N-acyltransferase subfamily.</text>
</comment>
<keyword evidence="4 9" id="KW-0808">Transferase</keyword>
<dbReference type="NCBIfam" id="TIGR00546">
    <property type="entry name" value="lnt"/>
    <property type="match status" value="1"/>
</dbReference>
<evidence type="ECO:0000256" key="2">
    <source>
        <dbReference type="ARBA" id="ARBA00010065"/>
    </source>
</evidence>
<dbReference type="Pfam" id="PF00795">
    <property type="entry name" value="CN_hydrolase"/>
    <property type="match status" value="1"/>
</dbReference>
<dbReference type="PANTHER" id="PTHR38686">
    <property type="entry name" value="APOLIPOPROTEIN N-ACYLTRANSFERASE"/>
    <property type="match status" value="1"/>
</dbReference>
<feature type="transmembrane region" description="Helical" evidence="9">
    <location>
        <begin position="177"/>
        <end position="197"/>
    </location>
</feature>
<dbReference type="InterPro" id="IPR004563">
    <property type="entry name" value="Apolipo_AcylTrfase"/>
</dbReference>
<accession>A0A0T5P133</accession>
<dbReference type="EMBL" id="LAXJ01000002">
    <property type="protein sequence ID" value="KRS14837.1"/>
    <property type="molecule type" value="Genomic_DNA"/>
</dbReference>
<dbReference type="Pfam" id="PF20154">
    <property type="entry name" value="LNT_N"/>
    <property type="match status" value="1"/>
</dbReference>
<evidence type="ECO:0000256" key="5">
    <source>
        <dbReference type="ARBA" id="ARBA00022692"/>
    </source>
</evidence>
<keyword evidence="8 9" id="KW-0012">Acyltransferase</keyword>
<dbReference type="UniPathway" id="UPA00666"/>
<dbReference type="SUPFAM" id="SSF56317">
    <property type="entry name" value="Carbon-nitrogen hydrolase"/>
    <property type="match status" value="1"/>
</dbReference>
<dbReference type="PANTHER" id="PTHR38686:SF1">
    <property type="entry name" value="APOLIPOPROTEIN N-ACYLTRANSFERASE"/>
    <property type="match status" value="1"/>
</dbReference>
<dbReference type="CDD" id="cd07571">
    <property type="entry name" value="ALP_N-acyl_transferase"/>
    <property type="match status" value="1"/>
</dbReference>
<feature type="transmembrane region" description="Helical" evidence="9">
    <location>
        <begin position="79"/>
        <end position="100"/>
    </location>
</feature>
<evidence type="ECO:0000256" key="1">
    <source>
        <dbReference type="ARBA" id="ARBA00004651"/>
    </source>
</evidence>
<comment type="catalytic activity">
    <reaction evidence="9">
        <text>N-terminal S-1,2-diacyl-sn-glyceryl-L-cysteinyl-[lipoprotein] + a glycerophospholipid = N-acyl-S-1,2-diacyl-sn-glyceryl-L-cysteinyl-[lipoprotein] + a 2-acyl-sn-glycero-3-phospholipid + H(+)</text>
        <dbReference type="Rhea" id="RHEA:48228"/>
        <dbReference type="Rhea" id="RHEA-COMP:14681"/>
        <dbReference type="Rhea" id="RHEA-COMP:14684"/>
        <dbReference type="ChEBI" id="CHEBI:15378"/>
        <dbReference type="ChEBI" id="CHEBI:136912"/>
        <dbReference type="ChEBI" id="CHEBI:140656"/>
        <dbReference type="ChEBI" id="CHEBI:140657"/>
        <dbReference type="ChEBI" id="CHEBI:140660"/>
        <dbReference type="EC" id="2.3.1.269"/>
    </reaction>
</comment>
<feature type="transmembrane region" description="Helical" evidence="9">
    <location>
        <begin position="45"/>
        <end position="67"/>
    </location>
</feature>
<evidence type="ECO:0000256" key="7">
    <source>
        <dbReference type="ARBA" id="ARBA00023136"/>
    </source>
</evidence>
<dbReference type="PATRIC" id="fig|1641875.4.peg.1797"/>
<evidence type="ECO:0000256" key="3">
    <source>
        <dbReference type="ARBA" id="ARBA00022475"/>
    </source>
</evidence>
<evidence type="ECO:0000313" key="11">
    <source>
        <dbReference type="EMBL" id="KRS14837.1"/>
    </source>
</evidence>
<dbReference type="Gene3D" id="3.60.110.10">
    <property type="entry name" value="Carbon-nitrogen hydrolase"/>
    <property type="match status" value="1"/>
</dbReference>
<organism evidence="11 12">
    <name type="scientific">Roseovarius atlanticus</name>
    <dbReference type="NCBI Taxonomy" id="1641875"/>
    <lineage>
        <taxon>Bacteria</taxon>
        <taxon>Pseudomonadati</taxon>
        <taxon>Pseudomonadota</taxon>
        <taxon>Alphaproteobacteria</taxon>
        <taxon>Rhodobacterales</taxon>
        <taxon>Roseobacteraceae</taxon>
        <taxon>Roseovarius</taxon>
    </lineage>
</organism>
<dbReference type="InterPro" id="IPR003010">
    <property type="entry name" value="C-N_Hydrolase"/>
</dbReference>
<dbReference type="InterPro" id="IPR036526">
    <property type="entry name" value="C-N_Hydrolase_sf"/>
</dbReference>
<comment type="caution">
    <text evidence="11">The sequence shown here is derived from an EMBL/GenBank/DDBJ whole genome shotgun (WGS) entry which is preliminary data.</text>
</comment>
<keyword evidence="3 9" id="KW-1003">Cell membrane</keyword>
<evidence type="ECO:0000259" key="10">
    <source>
        <dbReference type="PROSITE" id="PS50263"/>
    </source>
</evidence>
<keyword evidence="6 9" id="KW-1133">Transmembrane helix</keyword>
<feature type="domain" description="CN hydrolase" evidence="10">
    <location>
        <begin position="215"/>
        <end position="456"/>
    </location>
</feature>
<dbReference type="STRING" id="1641875.XM53_03455"/>
<proteinExistence type="inferred from homology"/>
<evidence type="ECO:0000256" key="6">
    <source>
        <dbReference type="ARBA" id="ARBA00022989"/>
    </source>
</evidence>
<evidence type="ECO:0000256" key="9">
    <source>
        <dbReference type="HAMAP-Rule" id="MF_01148"/>
    </source>
</evidence>
<protein>
    <recommendedName>
        <fullName evidence="9">Apolipoprotein N-acyltransferase</fullName>
        <shortName evidence="9">ALP N-acyltransferase</shortName>
        <ecNumber evidence="9">2.3.1.269</ecNumber>
    </recommendedName>
</protein>
<evidence type="ECO:0000256" key="4">
    <source>
        <dbReference type="ARBA" id="ARBA00022679"/>
    </source>
</evidence>
<dbReference type="GO" id="GO:0016410">
    <property type="term" value="F:N-acyltransferase activity"/>
    <property type="evidence" value="ECO:0007669"/>
    <property type="project" value="UniProtKB-UniRule"/>
</dbReference>
<dbReference type="GO" id="GO:0005886">
    <property type="term" value="C:plasma membrane"/>
    <property type="evidence" value="ECO:0007669"/>
    <property type="project" value="UniProtKB-SubCell"/>
</dbReference>
<dbReference type="EC" id="2.3.1.269" evidence="9"/>
<keyword evidence="5 9" id="KW-0812">Transmembrane</keyword>
<dbReference type="AlphaFoldDB" id="A0A0T5P133"/>
<dbReference type="InterPro" id="IPR045378">
    <property type="entry name" value="LNT_N"/>
</dbReference>
<keyword evidence="7 9" id="KW-0472">Membrane</keyword>
<evidence type="ECO:0000313" key="12">
    <source>
        <dbReference type="Proteomes" id="UP000051295"/>
    </source>
</evidence>
<name>A0A0T5P133_9RHOB</name>
<evidence type="ECO:0000256" key="8">
    <source>
        <dbReference type="ARBA" id="ARBA00023315"/>
    </source>
</evidence>